<dbReference type="InterPro" id="IPR036867">
    <property type="entry name" value="R3H_dom_sf"/>
</dbReference>
<keyword evidence="5 6" id="KW-0961">Cell wall biogenesis/degradation</keyword>
<evidence type="ECO:0000313" key="9">
    <source>
        <dbReference type="Proteomes" id="UP000589521"/>
    </source>
</evidence>
<dbReference type="InterPro" id="IPR038247">
    <property type="entry name" value="Jag_N_dom_sf"/>
</dbReference>
<evidence type="ECO:0000313" key="8">
    <source>
        <dbReference type="EMBL" id="NYS96939.1"/>
    </source>
</evidence>
<keyword evidence="3 6" id="KW-0133">Cell shape</keyword>
<dbReference type="Proteomes" id="UP000589521">
    <property type="component" value="Unassembled WGS sequence"/>
</dbReference>
<proteinExistence type="inferred from homology"/>
<evidence type="ECO:0000256" key="6">
    <source>
        <dbReference type="HAMAP-Rule" id="MF_00867"/>
    </source>
</evidence>
<dbReference type="Pfam" id="PF13083">
    <property type="entry name" value="KH_KhpA-B"/>
    <property type="match status" value="1"/>
</dbReference>
<keyword evidence="1 6" id="KW-0963">Cytoplasm</keyword>
<dbReference type="Pfam" id="PF14804">
    <property type="entry name" value="Jag_N"/>
    <property type="match status" value="1"/>
</dbReference>
<dbReference type="PROSITE" id="PS51061">
    <property type="entry name" value="R3H"/>
    <property type="match status" value="1"/>
</dbReference>
<comment type="similarity">
    <text evidence="6">Belongs to the KhpB RNA-binding protein family.</text>
</comment>
<dbReference type="Pfam" id="PF01424">
    <property type="entry name" value="R3H"/>
    <property type="match status" value="1"/>
</dbReference>
<comment type="domain">
    <text evidence="6">Has an N-terminal Jag-N domain and 2 RNA-binding domains (KH and R3H).</text>
</comment>
<dbReference type="InterPro" id="IPR032782">
    <property type="entry name" value="KhpB_N"/>
</dbReference>
<sequence>MALYTGATVEEAIKNGLEDLGLPRMKVRIKVLAREKSGFLGLGKKLAQVEMEALTFTDYDDLEDTTPLQAPLVEALEEDAPVESQSQEDMTEAISKLAETGKLSILFPRDLPKEDLVEEQKEILVEASEPEEVVDVEIASPQTAEPLAEVEAVEVAEVLETESEADPMETPVVQEAAEVTEPVVQDLVVQEQEPVAVVEDEAEPEAVSFVRRERESLEEEQMDQAQAYLEAILKEMDVEASVSASISRRTIYFQIDTNEPGRVIGYHGKVLKSLQLLAQNYLYNLYGRTLFISINVNDYVEHRAEVLQSYAQKLALRVLEEGRAMETDPMSNSERKIIHRIISKIDGVTSYSEGDEPNRYVVVDIEEEELELV</sequence>
<evidence type="ECO:0000259" key="7">
    <source>
        <dbReference type="PROSITE" id="PS51061"/>
    </source>
</evidence>
<dbReference type="SMART" id="SM00393">
    <property type="entry name" value="R3H"/>
    <property type="match status" value="1"/>
</dbReference>
<evidence type="ECO:0000256" key="1">
    <source>
        <dbReference type="ARBA" id="ARBA00022490"/>
    </source>
</evidence>
<comment type="caution">
    <text evidence="8">The sequence shown here is derived from an EMBL/GenBank/DDBJ whole genome shotgun (WGS) entry which is preliminary data.</text>
</comment>
<dbReference type="GO" id="GO:0071555">
    <property type="term" value="P:cell wall organization"/>
    <property type="evidence" value="ECO:0007669"/>
    <property type="project" value="UniProtKB-KW"/>
</dbReference>
<dbReference type="CDD" id="cd02644">
    <property type="entry name" value="R3H_jag"/>
    <property type="match status" value="1"/>
</dbReference>
<dbReference type="Gene3D" id="3.30.300.20">
    <property type="match status" value="1"/>
</dbReference>
<name>A0A7Z0M6T6_9STRE</name>
<evidence type="ECO:0000256" key="4">
    <source>
        <dbReference type="ARBA" id="ARBA00023186"/>
    </source>
</evidence>
<dbReference type="InterPro" id="IPR034079">
    <property type="entry name" value="R3H_KhpB"/>
</dbReference>
<dbReference type="InterPro" id="IPR001374">
    <property type="entry name" value="R3H_dom"/>
</dbReference>
<comment type="function">
    <text evidence="6">A probable RNA chaperone. Forms a complex with KhpA which binds to cellular RNA and controls its expression. Plays a role in peptidoglycan (PG) homeostasis and cell length regulation.</text>
</comment>
<dbReference type="Gene3D" id="3.30.1370.50">
    <property type="entry name" value="R3H-like domain"/>
    <property type="match status" value="1"/>
</dbReference>
<dbReference type="RefSeq" id="WP_179925610.1">
    <property type="nucleotide sequence ID" value="NZ_JACBXX010000146.1"/>
</dbReference>
<dbReference type="InterPro" id="IPR039247">
    <property type="entry name" value="KhpB"/>
</dbReference>
<keyword evidence="2 6" id="KW-0694">RNA-binding</keyword>
<evidence type="ECO:0000256" key="5">
    <source>
        <dbReference type="ARBA" id="ARBA00023316"/>
    </source>
</evidence>
<protein>
    <recommendedName>
        <fullName evidence="6">RNA-binding protein KhpB</fullName>
    </recommendedName>
    <alternativeName>
        <fullName evidence="6">RNA-binding protein EloR</fullName>
    </alternativeName>
</protein>
<dbReference type="GO" id="GO:0005737">
    <property type="term" value="C:cytoplasm"/>
    <property type="evidence" value="ECO:0007669"/>
    <property type="project" value="UniProtKB-SubCell"/>
</dbReference>
<reference evidence="8 9" key="1">
    <citation type="submission" date="2020-07" db="EMBL/GenBank/DDBJ databases">
        <title>MOT database genomes.</title>
        <authorList>
            <person name="Joseph S."/>
            <person name="Aduse-Opoku J."/>
            <person name="Hashim A."/>
            <person name="Wade W."/>
            <person name="Curtis M."/>
        </authorList>
    </citation>
    <scope>NUCLEOTIDE SEQUENCE [LARGE SCALE GENOMIC DNA]</scope>
    <source>
        <strain evidence="8 9">STR</strain>
    </source>
</reference>
<evidence type="ECO:0000256" key="3">
    <source>
        <dbReference type="ARBA" id="ARBA00022960"/>
    </source>
</evidence>
<dbReference type="AlphaFoldDB" id="A0A7Z0M6T6"/>
<comment type="subunit">
    <text evidence="6">Forms a complex with KhpA.</text>
</comment>
<dbReference type="GO" id="GO:0003723">
    <property type="term" value="F:RNA binding"/>
    <property type="evidence" value="ECO:0007669"/>
    <property type="project" value="UniProtKB-UniRule"/>
</dbReference>
<dbReference type="EMBL" id="JACBXX010000146">
    <property type="protein sequence ID" value="NYS96939.1"/>
    <property type="molecule type" value="Genomic_DNA"/>
</dbReference>
<comment type="subcellular location">
    <subcellularLocation>
        <location evidence="6">Cytoplasm</location>
    </subcellularLocation>
</comment>
<dbReference type="GO" id="GO:0009252">
    <property type="term" value="P:peptidoglycan biosynthetic process"/>
    <property type="evidence" value="ECO:0007669"/>
    <property type="project" value="UniProtKB-UniRule"/>
</dbReference>
<accession>A0A7Z0M6T6</accession>
<dbReference type="Gene3D" id="3.30.30.80">
    <property type="entry name" value="probable RNA-binding protein from clostridium symbiosum atcc 14940"/>
    <property type="match status" value="1"/>
</dbReference>
<dbReference type="PANTHER" id="PTHR35800">
    <property type="entry name" value="PROTEIN JAG"/>
    <property type="match status" value="1"/>
</dbReference>
<comment type="caution">
    <text evidence="6">Lacks conserved residue(s) required for the propagation of feature annotation.</text>
</comment>
<gene>
    <name evidence="6" type="primary">khpB</name>
    <name evidence="6" type="synonym">eloR</name>
    <name evidence="8" type="ORF">HZY94_07105</name>
</gene>
<dbReference type="NCBIfam" id="NF041568">
    <property type="entry name" value="Jag_EloR"/>
    <property type="match status" value="1"/>
</dbReference>
<dbReference type="InterPro" id="IPR015946">
    <property type="entry name" value="KH_dom-like_a/b"/>
</dbReference>
<dbReference type="PANTHER" id="PTHR35800:SF1">
    <property type="entry name" value="RNA-BINDING PROTEIN KHPB"/>
    <property type="match status" value="1"/>
</dbReference>
<dbReference type="CDD" id="cd02414">
    <property type="entry name" value="KH-II_Jag"/>
    <property type="match status" value="1"/>
</dbReference>
<dbReference type="InterPro" id="IPR038008">
    <property type="entry name" value="Jag_KH"/>
</dbReference>
<feature type="domain" description="R3H" evidence="7">
    <location>
        <begin position="301"/>
        <end position="367"/>
    </location>
</feature>
<evidence type="ECO:0000256" key="2">
    <source>
        <dbReference type="ARBA" id="ARBA00022884"/>
    </source>
</evidence>
<organism evidence="8 9">
    <name type="scientific">Streptococcus danieliae</name>
    <dbReference type="NCBI Taxonomy" id="747656"/>
    <lineage>
        <taxon>Bacteria</taxon>
        <taxon>Bacillati</taxon>
        <taxon>Bacillota</taxon>
        <taxon>Bacilli</taxon>
        <taxon>Lactobacillales</taxon>
        <taxon>Streptococcaceae</taxon>
        <taxon>Streptococcus</taxon>
    </lineage>
</organism>
<dbReference type="GO" id="GO:0008360">
    <property type="term" value="P:regulation of cell shape"/>
    <property type="evidence" value="ECO:0007669"/>
    <property type="project" value="UniProtKB-KW"/>
</dbReference>
<keyword evidence="4 6" id="KW-0143">Chaperone</keyword>
<dbReference type="SUPFAM" id="SSF82708">
    <property type="entry name" value="R3H domain"/>
    <property type="match status" value="1"/>
</dbReference>
<dbReference type="HAMAP" id="MF_00867">
    <property type="entry name" value="KhpB"/>
    <property type="match status" value="1"/>
</dbReference>
<dbReference type="SMART" id="SM01245">
    <property type="entry name" value="Jag_N"/>
    <property type="match status" value="1"/>
</dbReference>